<dbReference type="AlphaFoldDB" id="A0A1C0YUX8"/>
<evidence type="ECO:0000313" key="2">
    <source>
        <dbReference type="Proteomes" id="UP000093482"/>
    </source>
</evidence>
<name>A0A1C0YUX8_9BACL</name>
<dbReference type="Proteomes" id="UP000093482">
    <property type="component" value="Unassembled WGS sequence"/>
</dbReference>
<organism evidence="1 2">
    <name type="scientific">Caryophanon latum</name>
    <dbReference type="NCBI Taxonomy" id="33977"/>
    <lineage>
        <taxon>Bacteria</taxon>
        <taxon>Bacillati</taxon>
        <taxon>Bacillota</taxon>
        <taxon>Bacilli</taxon>
        <taxon>Bacillales</taxon>
        <taxon>Caryophanaceae</taxon>
        <taxon>Caryophanon</taxon>
    </lineage>
</organism>
<comment type="caution">
    <text evidence="1">The sequence shown here is derived from an EMBL/GenBank/DDBJ whole genome shotgun (WGS) entry which is preliminary data.</text>
</comment>
<gene>
    <name evidence="1" type="ORF">A6K76_10475</name>
</gene>
<protein>
    <submittedName>
        <fullName evidence="1">Uncharacterized protein</fullName>
    </submittedName>
</protein>
<evidence type="ECO:0000313" key="1">
    <source>
        <dbReference type="EMBL" id="OCS90987.1"/>
    </source>
</evidence>
<keyword evidence="2" id="KW-1185">Reference proteome</keyword>
<sequence length="308" mass="36594">MTEYLLIQERINYYSCYTKRLMNGFCEELQTNKIHFKRLTSVIERLLMNEDRLFLNFLEDEKRSASYKILEYLNAQGEILSVGKGYYSLPPERNIILPDNQSVVISSLKMNSNKVGIGRLTETQEAISLKYNQYVYLPSFQQVIQYFVQQLTDHHDVEPTEIIQFTERGSFKLNNLKQLKDKEYYILVFERSIGSQIKRERYFAQWKEKKWFVAEIKNGLLLRTRMALRSRKGLYSTYYFSAHSSGFIEVNLQYSLPKEEDILMRLIATPKENKWTKKYLTAENQIENIRAILSHCELKEVKENAIYN</sequence>
<proteinExistence type="predicted"/>
<dbReference type="RefSeq" id="WP_066463960.1">
    <property type="nucleotide sequence ID" value="NZ_MATO01000032.1"/>
</dbReference>
<reference evidence="1 2" key="1">
    <citation type="submission" date="2016-07" db="EMBL/GenBank/DDBJ databases">
        <title>Caryophanon latum genome sequencing.</title>
        <authorList>
            <person name="Verma A."/>
            <person name="Pal Y."/>
            <person name="Krishnamurthi S."/>
        </authorList>
    </citation>
    <scope>NUCLEOTIDE SEQUENCE [LARGE SCALE GENOMIC DNA]</scope>
    <source>
        <strain evidence="1 2">DSM 14151</strain>
    </source>
</reference>
<accession>A0A1C0YUX8</accession>
<dbReference type="EMBL" id="MATO01000032">
    <property type="protein sequence ID" value="OCS90987.1"/>
    <property type="molecule type" value="Genomic_DNA"/>
</dbReference>